<sequence>MDALVGEIERLRRMRVEIAYSPYISEQNGDNREQYRRNLISIGEEIVRLMDMYDWVGKEAA</sequence>
<accession>A0ABR6KKS7</accession>
<evidence type="ECO:0000313" key="2">
    <source>
        <dbReference type="Proteomes" id="UP000533637"/>
    </source>
</evidence>
<reference evidence="1 2" key="1">
    <citation type="submission" date="2020-08" db="EMBL/GenBank/DDBJ databases">
        <title>Genomic Encyclopedia of Type Strains, Phase IV (KMG-IV): sequencing the most valuable type-strain genomes for metagenomic binning, comparative biology and taxonomic classification.</title>
        <authorList>
            <person name="Goeker M."/>
        </authorList>
    </citation>
    <scope>NUCLEOTIDE SEQUENCE [LARGE SCALE GENOMIC DNA]</scope>
    <source>
        <strain evidence="1 2">DSM 102983</strain>
    </source>
</reference>
<dbReference type="Proteomes" id="UP000533637">
    <property type="component" value="Unassembled WGS sequence"/>
</dbReference>
<evidence type="ECO:0000313" key="1">
    <source>
        <dbReference type="EMBL" id="MBB4622115.1"/>
    </source>
</evidence>
<proteinExistence type="predicted"/>
<protein>
    <submittedName>
        <fullName evidence="1">Uncharacterized protein</fullName>
    </submittedName>
</protein>
<comment type="caution">
    <text evidence="1">The sequence shown here is derived from an EMBL/GenBank/DDBJ whole genome shotgun (WGS) entry which is preliminary data.</text>
</comment>
<organism evidence="1 2">
    <name type="scientific">Parabacteroides faecis</name>
    <dbReference type="NCBI Taxonomy" id="1217282"/>
    <lineage>
        <taxon>Bacteria</taxon>
        <taxon>Pseudomonadati</taxon>
        <taxon>Bacteroidota</taxon>
        <taxon>Bacteroidia</taxon>
        <taxon>Bacteroidales</taxon>
        <taxon>Tannerellaceae</taxon>
        <taxon>Parabacteroides</taxon>
    </lineage>
</organism>
<gene>
    <name evidence="1" type="ORF">GGQ57_002012</name>
</gene>
<name>A0ABR6KKS7_9BACT</name>
<keyword evidence="2" id="KW-1185">Reference proteome</keyword>
<dbReference type="EMBL" id="JACHOC010000003">
    <property type="protein sequence ID" value="MBB4622115.1"/>
    <property type="molecule type" value="Genomic_DNA"/>
</dbReference>